<evidence type="ECO:0008006" key="3">
    <source>
        <dbReference type="Google" id="ProtNLM"/>
    </source>
</evidence>
<dbReference type="RefSeq" id="WP_188753785.1">
    <property type="nucleotide sequence ID" value="NZ_BMIK01000029.1"/>
</dbReference>
<dbReference type="PROSITE" id="PS51257">
    <property type="entry name" value="PROKAR_LIPOPROTEIN"/>
    <property type="match status" value="1"/>
</dbReference>
<evidence type="ECO:0000313" key="2">
    <source>
        <dbReference type="Proteomes" id="UP000597338"/>
    </source>
</evidence>
<proteinExistence type="predicted"/>
<keyword evidence="2" id="KW-1185">Reference proteome</keyword>
<name>A0ABQ1N156_9SPHI</name>
<sequence length="167" mass="18783">MMKNIVIICTVLLALGMGCSKEKIENEDTGEFTFRVKKNGKDWKVNGAQGHLNREDGTFYVQASGENNELISFNFRRNPLSTGRLAEFNADAVVPACELCAAIAASYSLDPAKDNRFEILGFDNLESRILGKFSVNLKKNRLHDGEFTEESNVYEGTFNVVYKERAW</sequence>
<reference evidence="2" key="1">
    <citation type="journal article" date="2019" name="Int. J. Syst. Evol. Microbiol.">
        <title>The Global Catalogue of Microorganisms (GCM) 10K type strain sequencing project: providing services to taxonomists for standard genome sequencing and annotation.</title>
        <authorList>
            <consortium name="The Broad Institute Genomics Platform"/>
            <consortium name="The Broad Institute Genome Sequencing Center for Infectious Disease"/>
            <person name="Wu L."/>
            <person name="Ma J."/>
        </authorList>
    </citation>
    <scope>NUCLEOTIDE SEQUENCE [LARGE SCALE GENOMIC DNA]</scope>
    <source>
        <strain evidence="2">CGMCC 1.15342</strain>
    </source>
</reference>
<dbReference type="Proteomes" id="UP000597338">
    <property type="component" value="Unassembled WGS sequence"/>
</dbReference>
<accession>A0ABQ1N156</accession>
<comment type="caution">
    <text evidence="1">The sequence shown here is derived from an EMBL/GenBank/DDBJ whole genome shotgun (WGS) entry which is preliminary data.</text>
</comment>
<gene>
    <name evidence="1" type="ORF">GCM10011386_45550</name>
</gene>
<protein>
    <recommendedName>
        <fullName evidence="3">Lipoprotein</fullName>
    </recommendedName>
</protein>
<evidence type="ECO:0000313" key="1">
    <source>
        <dbReference type="EMBL" id="GGC48229.1"/>
    </source>
</evidence>
<dbReference type="EMBL" id="BMIK01000029">
    <property type="protein sequence ID" value="GGC48229.1"/>
    <property type="molecule type" value="Genomic_DNA"/>
</dbReference>
<organism evidence="1 2">
    <name type="scientific">Parapedobacter defluvii</name>
    <dbReference type="NCBI Taxonomy" id="2045106"/>
    <lineage>
        <taxon>Bacteria</taxon>
        <taxon>Pseudomonadati</taxon>
        <taxon>Bacteroidota</taxon>
        <taxon>Sphingobacteriia</taxon>
        <taxon>Sphingobacteriales</taxon>
        <taxon>Sphingobacteriaceae</taxon>
        <taxon>Parapedobacter</taxon>
    </lineage>
</organism>